<proteinExistence type="predicted"/>
<reference evidence="1" key="1">
    <citation type="journal article" date="2013" name="Genetics">
        <title>The draft genome and transcriptome of Panagrellus redivivus are shaped by the harsh demands of a free-living lifestyle.</title>
        <authorList>
            <person name="Srinivasan J."/>
            <person name="Dillman A.R."/>
            <person name="Macchietto M.G."/>
            <person name="Heikkinen L."/>
            <person name="Lakso M."/>
            <person name="Fracchia K.M."/>
            <person name="Antoshechkin I."/>
            <person name="Mortazavi A."/>
            <person name="Wong G."/>
            <person name="Sternberg P.W."/>
        </authorList>
    </citation>
    <scope>NUCLEOTIDE SEQUENCE [LARGE SCALE GENOMIC DNA]</scope>
    <source>
        <strain evidence="1">MT8872</strain>
    </source>
</reference>
<keyword evidence="1" id="KW-1185">Reference proteome</keyword>
<evidence type="ECO:0000313" key="1">
    <source>
        <dbReference type="Proteomes" id="UP000492821"/>
    </source>
</evidence>
<reference evidence="2" key="2">
    <citation type="submission" date="2020-10" db="UniProtKB">
        <authorList>
            <consortium name="WormBaseParasite"/>
        </authorList>
    </citation>
    <scope>IDENTIFICATION</scope>
</reference>
<evidence type="ECO:0000313" key="2">
    <source>
        <dbReference type="WBParaSite" id="Pan_g3780.t1"/>
    </source>
</evidence>
<organism evidence="1 2">
    <name type="scientific">Panagrellus redivivus</name>
    <name type="common">Microworm</name>
    <dbReference type="NCBI Taxonomy" id="6233"/>
    <lineage>
        <taxon>Eukaryota</taxon>
        <taxon>Metazoa</taxon>
        <taxon>Ecdysozoa</taxon>
        <taxon>Nematoda</taxon>
        <taxon>Chromadorea</taxon>
        <taxon>Rhabditida</taxon>
        <taxon>Tylenchina</taxon>
        <taxon>Panagrolaimomorpha</taxon>
        <taxon>Panagrolaimoidea</taxon>
        <taxon>Panagrolaimidae</taxon>
        <taxon>Panagrellus</taxon>
    </lineage>
</organism>
<accession>A0A7E4ZYW9</accession>
<name>A0A7E4ZYW9_PANRE</name>
<dbReference type="Proteomes" id="UP000492821">
    <property type="component" value="Unassembled WGS sequence"/>
</dbReference>
<protein>
    <submittedName>
        <fullName evidence="2">NPL domain-containing protein</fullName>
    </submittedName>
</protein>
<sequence>MSEGEGNTAPAGAAPEEIVSFELDRNINLNETLHFDFIPRETFEIRALSENDAKVLLKVKSDLEAVYVDDGSSEPNKLSIALPRDKPIKLSVTILETGFKVSIDGNEIAQVPRPEAPTNVRSFGFSGFYDPPEISNDP</sequence>
<dbReference type="AlphaFoldDB" id="A0A7E4ZYW9"/>
<dbReference type="WBParaSite" id="Pan_g3780.t1">
    <property type="protein sequence ID" value="Pan_g3780.t1"/>
    <property type="gene ID" value="Pan_g3780"/>
</dbReference>